<keyword evidence="2" id="KW-1185">Reference proteome</keyword>
<evidence type="ECO:0008006" key="3">
    <source>
        <dbReference type="Google" id="ProtNLM"/>
    </source>
</evidence>
<proteinExistence type="predicted"/>
<dbReference type="Proteomes" id="UP001152622">
    <property type="component" value="Chromosome 10"/>
</dbReference>
<reference evidence="1" key="1">
    <citation type="journal article" date="2023" name="Science">
        <title>Genome structures resolve the early diversification of teleost fishes.</title>
        <authorList>
            <person name="Parey E."/>
            <person name="Louis A."/>
            <person name="Montfort J."/>
            <person name="Bouchez O."/>
            <person name="Roques C."/>
            <person name="Iampietro C."/>
            <person name="Lluch J."/>
            <person name="Castinel A."/>
            <person name="Donnadieu C."/>
            <person name="Desvignes T."/>
            <person name="Floi Bucao C."/>
            <person name="Jouanno E."/>
            <person name="Wen M."/>
            <person name="Mejri S."/>
            <person name="Dirks R."/>
            <person name="Jansen H."/>
            <person name="Henkel C."/>
            <person name="Chen W.J."/>
            <person name="Zahm M."/>
            <person name="Cabau C."/>
            <person name="Klopp C."/>
            <person name="Thompson A.W."/>
            <person name="Robinson-Rechavi M."/>
            <person name="Braasch I."/>
            <person name="Lecointre G."/>
            <person name="Bobe J."/>
            <person name="Postlethwait J.H."/>
            <person name="Berthelot C."/>
            <person name="Roest Crollius H."/>
            <person name="Guiguen Y."/>
        </authorList>
    </citation>
    <scope>NUCLEOTIDE SEQUENCE</scope>
    <source>
        <strain evidence="1">WJC10195</strain>
    </source>
</reference>
<protein>
    <recommendedName>
        <fullName evidence="3">Peptidase A2 domain-containing protein</fullName>
    </recommendedName>
</protein>
<dbReference type="CDD" id="cd00303">
    <property type="entry name" value="retropepsin_like"/>
    <property type="match status" value="1"/>
</dbReference>
<organism evidence="1 2">
    <name type="scientific">Synaphobranchus kaupii</name>
    <name type="common">Kaup's arrowtooth eel</name>
    <dbReference type="NCBI Taxonomy" id="118154"/>
    <lineage>
        <taxon>Eukaryota</taxon>
        <taxon>Metazoa</taxon>
        <taxon>Chordata</taxon>
        <taxon>Craniata</taxon>
        <taxon>Vertebrata</taxon>
        <taxon>Euteleostomi</taxon>
        <taxon>Actinopterygii</taxon>
        <taxon>Neopterygii</taxon>
        <taxon>Teleostei</taxon>
        <taxon>Anguilliformes</taxon>
        <taxon>Synaphobranchidae</taxon>
        <taxon>Synaphobranchus</taxon>
    </lineage>
</organism>
<name>A0A9Q1EZV6_SYNKA</name>
<dbReference type="AlphaFoldDB" id="A0A9Q1EZV6"/>
<dbReference type="EMBL" id="JAINUF010000010">
    <property type="protein sequence ID" value="KAJ8348263.1"/>
    <property type="molecule type" value="Genomic_DNA"/>
</dbReference>
<evidence type="ECO:0000313" key="2">
    <source>
        <dbReference type="Proteomes" id="UP001152622"/>
    </source>
</evidence>
<gene>
    <name evidence="1" type="ORF">SKAU_G00268520</name>
</gene>
<evidence type="ECO:0000313" key="1">
    <source>
        <dbReference type="EMBL" id="KAJ8348263.1"/>
    </source>
</evidence>
<accession>A0A9Q1EZV6</accession>
<sequence>MSCLASPVNGLIQVVSVLVDSGADGNFIYADLVSQLHLPSVPLQTPLEALAITGVPLSRITHVTPTVSEEEREPAEHKDPITTARTKVKRFSLICATLVPGNGLLPFRYLLLKEL</sequence>
<comment type="caution">
    <text evidence="1">The sequence shown here is derived from an EMBL/GenBank/DDBJ whole genome shotgun (WGS) entry which is preliminary data.</text>
</comment>